<keyword evidence="2" id="KW-1185">Reference proteome</keyword>
<gene>
    <name evidence="1" type="ORF">Lwal_3000</name>
</gene>
<organism evidence="1 2">
    <name type="scientific">Legionella waltersii</name>
    <dbReference type="NCBI Taxonomy" id="66969"/>
    <lineage>
        <taxon>Bacteria</taxon>
        <taxon>Pseudomonadati</taxon>
        <taxon>Pseudomonadota</taxon>
        <taxon>Gammaproteobacteria</taxon>
        <taxon>Legionellales</taxon>
        <taxon>Legionellaceae</taxon>
        <taxon>Legionella</taxon>
    </lineage>
</organism>
<proteinExistence type="predicted"/>
<dbReference type="AlphaFoldDB" id="A0A0W1A0T3"/>
<reference evidence="1 2" key="1">
    <citation type="submission" date="2015-11" db="EMBL/GenBank/DDBJ databases">
        <title>Genomic analysis of 38 Legionella species identifies large and diverse effector repertoires.</title>
        <authorList>
            <person name="Burstein D."/>
            <person name="Amaro F."/>
            <person name="Zusman T."/>
            <person name="Lifshitz Z."/>
            <person name="Cohen O."/>
            <person name="Gilbert J.A."/>
            <person name="Pupko T."/>
            <person name="Shuman H.A."/>
            <person name="Segal G."/>
        </authorList>
    </citation>
    <scope>NUCLEOTIDE SEQUENCE [LARGE SCALE GENOMIC DNA]</scope>
    <source>
        <strain evidence="1 2">ATCC 51914</strain>
    </source>
</reference>
<name>A0A0W1A0T3_9GAMM</name>
<accession>A0A0W1A0T3</accession>
<dbReference type="PATRIC" id="fig|66969.6.peg.3269"/>
<dbReference type="Proteomes" id="UP000054729">
    <property type="component" value="Unassembled WGS sequence"/>
</dbReference>
<evidence type="ECO:0000313" key="1">
    <source>
        <dbReference type="EMBL" id="KTD74959.1"/>
    </source>
</evidence>
<protein>
    <submittedName>
        <fullName evidence="1">Uncharacterized protein</fullName>
    </submittedName>
</protein>
<comment type="caution">
    <text evidence="1">The sequence shown here is derived from an EMBL/GenBank/DDBJ whole genome shotgun (WGS) entry which is preliminary data.</text>
</comment>
<dbReference type="RefSeq" id="WP_058481604.1">
    <property type="nucleotide sequence ID" value="NZ_CAAAIQ010000022.1"/>
</dbReference>
<dbReference type="OrthoDB" id="5637630at2"/>
<dbReference type="EMBL" id="LNZB01000060">
    <property type="protein sequence ID" value="KTD74959.1"/>
    <property type="molecule type" value="Genomic_DNA"/>
</dbReference>
<evidence type="ECO:0000313" key="2">
    <source>
        <dbReference type="Proteomes" id="UP000054729"/>
    </source>
</evidence>
<sequence>MKIAFIVNSVGDSDLALKTINALEQKGKHESVIISLTKAAQQRVENFRTKSQVSIITLPSILQSKSDEFPESGVTEQQLDAIKQYTQKLHINYAFIGIPSVNNTLPFQIATQLDTPVLMAYEFMFKPVKHSLWDHLPALSKKSNVKWALPLATAKEDFEVQEDKIYFTGHLSIDNAYAATSMSSKNPKAILDALHIEPKQSLAFVSSTTQPLEVDTDFLNCLLTELKNHPTIQVRLGLHPGIQDLDTYLQTILTIYEKHPLISKQFKIILPDDIAKRLKTPELTMNKPLYANAFIKATISGSEAASVADRIAQAVPGALLNQAILEGKPAYSHLGKPYLPAKYFSKSIASFFTGKQQPAPSKKDLGLENTTTPEIYAQIMTS</sequence>